<reference evidence="2" key="1">
    <citation type="submission" date="2024-06" db="EMBL/GenBank/DDBJ databases">
        <title>Hwangdonia haimaensis gen. nov., sp. nov., a member of the family Flavobacteriaceae isolated from the haima cold seep.</title>
        <authorList>
            <person name="Li J."/>
        </authorList>
    </citation>
    <scope>NUCLEOTIDE SEQUENCE [LARGE SCALE GENOMIC DNA]</scope>
    <source>
        <strain evidence="2">SCSIO 19198</strain>
    </source>
</reference>
<organism evidence="1 2">
    <name type="scientific">Hwangdonia lutea</name>
    <dbReference type="NCBI Taxonomy" id="3075823"/>
    <lineage>
        <taxon>Bacteria</taxon>
        <taxon>Pseudomonadati</taxon>
        <taxon>Bacteroidota</taxon>
        <taxon>Flavobacteriia</taxon>
        <taxon>Flavobacteriales</taxon>
        <taxon>Flavobacteriaceae</taxon>
        <taxon>Hwangdonia</taxon>
    </lineage>
</organism>
<dbReference type="Proteomes" id="UP001302486">
    <property type="component" value="Chromosome"/>
</dbReference>
<protein>
    <submittedName>
        <fullName evidence="1">Uncharacterized protein</fullName>
    </submittedName>
</protein>
<dbReference type="KEGG" id="hws:RNZ46_14955"/>
<gene>
    <name evidence="1" type="ORF">RNZ46_14955</name>
</gene>
<dbReference type="AlphaFoldDB" id="A0AA97EL84"/>
<dbReference type="RefSeq" id="WP_316982973.1">
    <property type="nucleotide sequence ID" value="NZ_CP136521.1"/>
</dbReference>
<evidence type="ECO:0000313" key="1">
    <source>
        <dbReference type="EMBL" id="WOD43287.1"/>
    </source>
</evidence>
<keyword evidence="2" id="KW-1185">Reference proteome</keyword>
<evidence type="ECO:0000313" key="2">
    <source>
        <dbReference type="Proteomes" id="UP001302486"/>
    </source>
</evidence>
<dbReference type="EMBL" id="CP136521">
    <property type="protein sequence ID" value="WOD43287.1"/>
    <property type="molecule type" value="Genomic_DNA"/>
</dbReference>
<sequence length="46" mass="5608">MENIKTQYVFSENNQVSIKTNKEENEWYPINFQWIPVKKLSESMNQ</sequence>
<accession>A0AA97EL84</accession>
<name>A0AA97EL84_9FLAO</name>
<proteinExistence type="predicted"/>